<reference evidence="3" key="1">
    <citation type="journal article" date="2020" name="mSystems">
        <title>Genome- and Community-Level Interaction Insights into Carbon Utilization and Element Cycling Functions of Hydrothermarchaeota in Hydrothermal Sediment.</title>
        <authorList>
            <person name="Zhou Z."/>
            <person name="Liu Y."/>
            <person name="Xu W."/>
            <person name="Pan J."/>
            <person name="Luo Z.H."/>
            <person name="Li M."/>
        </authorList>
    </citation>
    <scope>NUCLEOTIDE SEQUENCE [LARGE SCALE GENOMIC DNA]</scope>
    <source>
        <strain evidence="3">HyVt-26</strain>
    </source>
</reference>
<protein>
    <recommendedName>
        <fullName evidence="2">Bacterial repeat domain-containing protein</fullName>
    </recommendedName>
</protein>
<dbReference type="Pfam" id="PF18998">
    <property type="entry name" value="Flg_new_2"/>
    <property type="match status" value="3"/>
</dbReference>
<evidence type="ECO:0000313" key="3">
    <source>
        <dbReference type="EMBL" id="HDK38547.1"/>
    </source>
</evidence>
<dbReference type="InterPro" id="IPR044060">
    <property type="entry name" value="Bacterial_rp_domain"/>
</dbReference>
<gene>
    <name evidence="3" type="ORF">ENG92_05980</name>
</gene>
<dbReference type="AlphaFoldDB" id="A0A831JSL5"/>
<feature type="domain" description="Bacterial repeat" evidence="2">
    <location>
        <begin position="168"/>
        <end position="224"/>
    </location>
</feature>
<comment type="caution">
    <text evidence="3">The sequence shown here is derived from an EMBL/GenBank/DDBJ whole genome shotgun (WGS) entry which is preliminary data.</text>
</comment>
<feature type="region of interest" description="Disordered" evidence="1">
    <location>
        <begin position="1"/>
        <end position="28"/>
    </location>
</feature>
<feature type="region of interest" description="Disordered" evidence="1">
    <location>
        <begin position="335"/>
        <end position="379"/>
    </location>
</feature>
<sequence length="637" mass="71095">MKLDVSWEPPEGGSVELSRDSTVSSLPGEDRRASLTRYYYAGDIINTYARAADGYRFHHWEGDVKERENKNALLMLDLYRDIKLKAVFVPVTDERMTEGTRPAPAQPKPNPPTGNQKEGTERISLYTRTEPKGAAGGKISVSMPAKDPTRPSTTFSKAFTAAPDLYRYPTGAVVEVRAHPKRGFSFQYFEVIQNGRKKVMYPKRGSRSLRLTMKGGITVTAVFFRQRVKLSLYMEATSEVSNKPLVGGEVIVSPKPVFATDKKNTRVAPGRRYGENRMSYMRPVILSYNADSRVRIEAYPNLGFEFVRWSGAINSKEKVITLRMNSDKKLTAHFRSRVEPPPKVEGAPRGGRPAKKGVPSGERKVSHCPGVGNDTKAMGKPPAAAEQFVKNVIQKSLGSLLSGFGAPLRIGGVNEENEEGPGTQLASYNPLEGVSAWQTNAEHPTFLPMAVSGIFLPPRTQVMENPDLMDALDGDSWPSPGLTARIEPASLVLGVRLLDKSGVRERKPAITGFSLITPDCRRIAPKRRLIWKVIEENLFKWNIQFWRWHNDVLVEHREWSGSKEWSRLLGSGDLPIWVGGDFEGISREVLNEGGWKLQTLWTYQKDGKIYSESRVFDLQGGDDKVGEGYPLRILPTF</sequence>
<dbReference type="Proteomes" id="UP000885822">
    <property type="component" value="Unassembled WGS sequence"/>
</dbReference>
<feature type="region of interest" description="Disordered" evidence="1">
    <location>
        <begin position="95"/>
        <end position="152"/>
    </location>
</feature>
<evidence type="ECO:0000256" key="1">
    <source>
        <dbReference type="SAM" id="MobiDB-lite"/>
    </source>
</evidence>
<feature type="domain" description="Bacterial repeat" evidence="2">
    <location>
        <begin position="37"/>
        <end position="88"/>
    </location>
</feature>
<accession>A0A831JSL5</accession>
<name>A0A831JSL5_9GAMM</name>
<organism evidence="3">
    <name type="scientific">Thiolapillus brandeum</name>
    <dbReference type="NCBI Taxonomy" id="1076588"/>
    <lineage>
        <taxon>Bacteria</taxon>
        <taxon>Pseudomonadati</taxon>
        <taxon>Pseudomonadota</taxon>
        <taxon>Gammaproteobacteria</taxon>
        <taxon>Chromatiales</taxon>
        <taxon>Sedimenticolaceae</taxon>
        <taxon>Thiolapillus</taxon>
    </lineage>
</organism>
<proteinExistence type="predicted"/>
<feature type="domain" description="Bacterial repeat" evidence="2">
    <location>
        <begin position="287"/>
        <end position="335"/>
    </location>
</feature>
<evidence type="ECO:0000259" key="2">
    <source>
        <dbReference type="Pfam" id="PF18998"/>
    </source>
</evidence>
<dbReference type="EMBL" id="DRCV01000266">
    <property type="protein sequence ID" value="HDK38547.1"/>
    <property type="molecule type" value="Genomic_DNA"/>
</dbReference>